<comment type="caution">
    <text evidence="1">The sequence shown here is derived from an EMBL/GenBank/DDBJ whole genome shotgun (WGS) entry which is preliminary data.</text>
</comment>
<dbReference type="AlphaFoldDB" id="A0A4Y2JIY1"/>
<gene>
    <name evidence="1" type="ORF">AVEN_269805_1</name>
</gene>
<organism evidence="1 2">
    <name type="scientific">Araneus ventricosus</name>
    <name type="common">Orbweaver spider</name>
    <name type="synonym">Epeira ventricosa</name>
    <dbReference type="NCBI Taxonomy" id="182803"/>
    <lineage>
        <taxon>Eukaryota</taxon>
        <taxon>Metazoa</taxon>
        <taxon>Ecdysozoa</taxon>
        <taxon>Arthropoda</taxon>
        <taxon>Chelicerata</taxon>
        <taxon>Arachnida</taxon>
        <taxon>Araneae</taxon>
        <taxon>Araneomorphae</taxon>
        <taxon>Entelegynae</taxon>
        <taxon>Araneoidea</taxon>
        <taxon>Araneidae</taxon>
        <taxon>Araneus</taxon>
    </lineage>
</organism>
<proteinExistence type="predicted"/>
<reference evidence="1 2" key="1">
    <citation type="journal article" date="2019" name="Sci. Rep.">
        <title>Orb-weaving spider Araneus ventricosus genome elucidates the spidroin gene catalogue.</title>
        <authorList>
            <person name="Kono N."/>
            <person name="Nakamura H."/>
            <person name="Ohtoshi R."/>
            <person name="Moran D.A.P."/>
            <person name="Shinohara A."/>
            <person name="Yoshida Y."/>
            <person name="Fujiwara M."/>
            <person name="Mori M."/>
            <person name="Tomita M."/>
            <person name="Arakawa K."/>
        </authorList>
    </citation>
    <scope>NUCLEOTIDE SEQUENCE [LARGE SCALE GENOMIC DNA]</scope>
</reference>
<evidence type="ECO:0000313" key="1">
    <source>
        <dbReference type="EMBL" id="GBM89399.1"/>
    </source>
</evidence>
<evidence type="ECO:0000313" key="2">
    <source>
        <dbReference type="Proteomes" id="UP000499080"/>
    </source>
</evidence>
<dbReference type="EMBL" id="BGPR01003536">
    <property type="protein sequence ID" value="GBM89399.1"/>
    <property type="molecule type" value="Genomic_DNA"/>
</dbReference>
<protein>
    <submittedName>
        <fullName evidence="1">Uncharacterized protein</fullName>
    </submittedName>
</protein>
<sequence length="110" mass="12292">MNVSNRTGFETVPNELAGAISSLIQETNQPVFCWKNSVRFLKFHVNSSKIRLEVRVCIQTPKKFAASLGKTASPDPKILTRPLFPVPRAAKIDLLLKTQNHLFISLKVCS</sequence>
<keyword evidence="2" id="KW-1185">Reference proteome</keyword>
<accession>A0A4Y2JIY1</accession>
<dbReference type="Proteomes" id="UP000499080">
    <property type="component" value="Unassembled WGS sequence"/>
</dbReference>
<name>A0A4Y2JIY1_ARAVE</name>